<dbReference type="EMBL" id="BAABAB010000006">
    <property type="protein sequence ID" value="GAA3609802.1"/>
    <property type="molecule type" value="Genomic_DNA"/>
</dbReference>
<feature type="region of interest" description="Disordered" evidence="1">
    <location>
        <begin position="20"/>
        <end position="39"/>
    </location>
</feature>
<evidence type="ECO:0000256" key="2">
    <source>
        <dbReference type="SAM" id="Phobius"/>
    </source>
</evidence>
<organism evidence="3 4">
    <name type="scientific">Microlunatus ginsengisoli</name>
    <dbReference type="NCBI Taxonomy" id="363863"/>
    <lineage>
        <taxon>Bacteria</taxon>
        <taxon>Bacillati</taxon>
        <taxon>Actinomycetota</taxon>
        <taxon>Actinomycetes</taxon>
        <taxon>Propionibacteriales</taxon>
        <taxon>Propionibacteriaceae</taxon>
        <taxon>Microlunatus</taxon>
    </lineage>
</organism>
<evidence type="ECO:0000256" key="1">
    <source>
        <dbReference type="SAM" id="MobiDB-lite"/>
    </source>
</evidence>
<comment type="caution">
    <text evidence="3">The sequence shown here is derived from an EMBL/GenBank/DDBJ whole genome shotgun (WGS) entry which is preliminary data.</text>
</comment>
<keyword evidence="2" id="KW-0472">Membrane</keyword>
<name>A0ABP6ZLF5_9ACTN</name>
<feature type="transmembrane region" description="Helical" evidence="2">
    <location>
        <begin position="53"/>
        <end position="78"/>
    </location>
</feature>
<sequence length="85" mass="8904">MLAPSDQHRVDPGLLQGAADAAADRAGPDHHISRHAFDPRRSRAPPRLAVMSVFPLLLVAGIALLGVLAIAAVIVIVVRAGAERM</sequence>
<feature type="compositionally biased region" description="Basic and acidic residues" evidence="1">
    <location>
        <begin position="22"/>
        <end position="39"/>
    </location>
</feature>
<accession>A0ABP6ZLF5</accession>
<dbReference type="Proteomes" id="UP001501490">
    <property type="component" value="Unassembled WGS sequence"/>
</dbReference>
<evidence type="ECO:0000313" key="3">
    <source>
        <dbReference type="EMBL" id="GAA3609802.1"/>
    </source>
</evidence>
<keyword evidence="2" id="KW-1133">Transmembrane helix</keyword>
<protein>
    <submittedName>
        <fullName evidence="3">Uncharacterized protein</fullName>
    </submittedName>
</protein>
<reference evidence="4" key="1">
    <citation type="journal article" date="2019" name="Int. J. Syst. Evol. Microbiol.">
        <title>The Global Catalogue of Microorganisms (GCM) 10K type strain sequencing project: providing services to taxonomists for standard genome sequencing and annotation.</title>
        <authorList>
            <consortium name="The Broad Institute Genomics Platform"/>
            <consortium name="The Broad Institute Genome Sequencing Center for Infectious Disease"/>
            <person name="Wu L."/>
            <person name="Ma J."/>
        </authorList>
    </citation>
    <scope>NUCLEOTIDE SEQUENCE [LARGE SCALE GENOMIC DNA]</scope>
    <source>
        <strain evidence="4">JCM 16929</strain>
    </source>
</reference>
<evidence type="ECO:0000313" key="4">
    <source>
        <dbReference type="Proteomes" id="UP001501490"/>
    </source>
</evidence>
<gene>
    <name evidence="3" type="ORF">GCM10022236_09360</name>
</gene>
<keyword evidence="2" id="KW-0812">Transmembrane</keyword>
<keyword evidence="4" id="KW-1185">Reference proteome</keyword>
<proteinExistence type="predicted"/>